<reference evidence="2 3" key="1">
    <citation type="journal article" date="2013" name="ISME J.">
        <title>Metabolic model for the filamentous 'Candidatus Microthrix parvicella' based on genomic and metagenomic analyses.</title>
        <authorList>
            <person name="Jon McIlroy S."/>
            <person name="Kristiansen R."/>
            <person name="Albertsen M."/>
            <person name="Michael Karst S."/>
            <person name="Rossetti S."/>
            <person name="Lund Nielsen J."/>
            <person name="Tandoi V."/>
            <person name="James Seviour R."/>
            <person name="Nielsen P.H."/>
        </authorList>
    </citation>
    <scope>NUCLEOTIDE SEQUENCE [LARGE SCALE GENOMIC DNA]</scope>
    <source>
        <strain evidence="2 3">RN1</strain>
    </source>
</reference>
<dbReference type="Pfam" id="PF13619">
    <property type="entry name" value="KTSC"/>
    <property type="match status" value="1"/>
</dbReference>
<dbReference type="AlphaFoldDB" id="R4Z3L5"/>
<evidence type="ECO:0000313" key="3">
    <source>
        <dbReference type="Proteomes" id="UP000018291"/>
    </source>
</evidence>
<dbReference type="STRING" id="1229780.BN381_20001"/>
<proteinExistence type="predicted"/>
<sequence length="69" mass="7704">MDRTQVESSNVESVGYHLASSTLEIEFIGGVVYQYFDVPQSIYDGLLSAESPGGFVHQQIRGVFRYART</sequence>
<dbReference type="RefSeq" id="WP_012225433.1">
    <property type="nucleotide sequence ID" value="NZ_HG422565.1"/>
</dbReference>
<organism evidence="2 3">
    <name type="scientific">Candidatus Neomicrothrix parvicella RN1</name>
    <dbReference type="NCBI Taxonomy" id="1229780"/>
    <lineage>
        <taxon>Bacteria</taxon>
        <taxon>Bacillati</taxon>
        <taxon>Actinomycetota</taxon>
        <taxon>Acidimicrobiia</taxon>
        <taxon>Acidimicrobiales</taxon>
        <taxon>Microthrixaceae</taxon>
        <taxon>Candidatus Neomicrothrix</taxon>
    </lineage>
</organism>
<comment type="caution">
    <text evidence="2">The sequence shown here is derived from an EMBL/GenBank/DDBJ whole genome shotgun (WGS) entry which is preliminary data.</text>
</comment>
<dbReference type="eggNOG" id="COG0433">
    <property type="taxonomic scope" value="Bacteria"/>
</dbReference>
<dbReference type="HOGENOM" id="CLU_174765_0_1_11"/>
<gene>
    <name evidence="2" type="ORF">BN381_20001</name>
</gene>
<evidence type="ECO:0000313" key="2">
    <source>
        <dbReference type="EMBL" id="CCM63177.1"/>
    </source>
</evidence>
<dbReference type="OrthoDB" id="8450910at2"/>
<evidence type="ECO:0000259" key="1">
    <source>
        <dbReference type="Pfam" id="PF13619"/>
    </source>
</evidence>
<dbReference type="EMBL" id="CANL01000012">
    <property type="protein sequence ID" value="CCM63177.1"/>
    <property type="molecule type" value="Genomic_DNA"/>
</dbReference>
<keyword evidence="3" id="KW-1185">Reference proteome</keyword>
<dbReference type="Proteomes" id="UP000018291">
    <property type="component" value="Unassembled WGS sequence"/>
</dbReference>
<name>R4Z3L5_9ACTN</name>
<protein>
    <recommendedName>
        <fullName evidence="1">KTSC domain-containing protein</fullName>
    </recommendedName>
</protein>
<feature type="domain" description="KTSC" evidence="1">
    <location>
        <begin position="7"/>
        <end position="64"/>
    </location>
</feature>
<dbReference type="InterPro" id="IPR025309">
    <property type="entry name" value="KTSC_dom"/>
</dbReference>
<accession>R4Z3L5</accession>